<keyword evidence="4" id="KW-1185">Reference proteome</keyword>
<sequence>MEPAERTEPKEQPKAATEELTSKVKDTYEWWNNLATINAEDPFLVGAMKIGVRLIGILILLALSPLILLGLMLGFLAAA</sequence>
<keyword evidence="2" id="KW-0812">Transmembrane</keyword>
<dbReference type="EMBL" id="JAATJH010000008">
    <property type="protein sequence ID" value="NJC28118.1"/>
    <property type="molecule type" value="Genomic_DNA"/>
</dbReference>
<evidence type="ECO:0000313" key="4">
    <source>
        <dbReference type="Proteomes" id="UP000770785"/>
    </source>
</evidence>
<protein>
    <submittedName>
        <fullName evidence="3">Uncharacterized protein</fullName>
    </submittedName>
</protein>
<feature type="transmembrane region" description="Helical" evidence="2">
    <location>
        <begin position="54"/>
        <end position="78"/>
    </location>
</feature>
<feature type="region of interest" description="Disordered" evidence="1">
    <location>
        <begin position="1"/>
        <end position="20"/>
    </location>
</feature>
<organism evidence="3 4">
    <name type="scientific">Neolewinella antarctica</name>
    <dbReference type="NCBI Taxonomy" id="442734"/>
    <lineage>
        <taxon>Bacteria</taxon>
        <taxon>Pseudomonadati</taxon>
        <taxon>Bacteroidota</taxon>
        <taxon>Saprospiria</taxon>
        <taxon>Saprospirales</taxon>
        <taxon>Lewinellaceae</taxon>
        <taxon>Neolewinella</taxon>
    </lineage>
</organism>
<name>A0ABX0XFM1_9BACT</name>
<accession>A0ABX0XFM1</accession>
<gene>
    <name evidence="3" type="ORF">GGR27_003637</name>
</gene>
<reference evidence="3 4" key="1">
    <citation type="submission" date="2020-03" db="EMBL/GenBank/DDBJ databases">
        <title>Genomic Encyclopedia of Type Strains, Phase IV (KMG-IV): sequencing the most valuable type-strain genomes for metagenomic binning, comparative biology and taxonomic classification.</title>
        <authorList>
            <person name="Goeker M."/>
        </authorList>
    </citation>
    <scope>NUCLEOTIDE SEQUENCE [LARGE SCALE GENOMIC DNA]</scope>
    <source>
        <strain evidence="3 4">DSM 105096</strain>
    </source>
</reference>
<proteinExistence type="predicted"/>
<keyword evidence="2" id="KW-0472">Membrane</keyword>
<comment type="caution">
    <text evidence="3">The sequence shown here is derived from an EMBL/GenBank/DDBJ whole genome shotgun (WGS) entry which is preliminary data.</text>
</comment>
<evidence type="ECO:0000313" key="3">
    <source>
        <dbReference type="EMBL" id="NJC28118.1"/>
    </source>
</evidence>
<dbReference type="RefSeq" id="WP_168039829.1">
    <property type="nucleotide sequence ID" value="NZ_JAATJH010000008.1"/>
</dbReference>
<evidence type="ECO:0000256" key="2">
    <source>
        <dbReference type="SAM" id="Phobius"/>
    </source>
</evidence>
<keyword evidence="2" id="KW-1133">Transmembrane helix</keyword>
<evidence type="ECO:0000256" key="1">
    <source>
        <dbReference type="SAM" id="MobiDB-lite"/>
    </source>
</evidence>
<dbReference type="Proteomes" id="UP000770785">
    <property type="component" value="Unassembled WGS sequence"/>
</dbReference>